<comment type="caution">
    <text evidence="10">The sequence shown here is derived from an EMBL/GenBank/DDBJ whole genome shotgun (WGS) entry which is preliminary data.</text>
</comment>
<proteinExistence type="inferred from homology"/>
<dbReference type="GO" id="GO:0000139">
    <property type="term" value="C:Golgi membrane"/>
    <property type="evidence" value="ECO:0007669"/>
    <property type="project" value="UniProtKB-SubCell"/>
</dbReference>
<keyword evidence="4" id="KW-0813">Transport</keyword>
<keyword evidence="8" id="KW-0333">Golgi apparatus</keyword>
<name>A0ABD6EFX0_9BILA</name>
<comment type="subcellular location">
    <subcellularLocation>
        <location evidence="1">Golgi apparatus membrane</location>
        <topology evidence="1">Single-pass type IV membrane protein</topology>
    </subcellularLocation>
</comment>
<keyword evidence="5" id="KW-0812">Transmembrane</keyword>
<evidence type="ECO:0000256" key="2">
    <source>
        <dbReference type="ARBA" id="ARBA00008473"/>
    </source>
</evidence>
<organism evidence="10 11">
    <name type="scientific">Gnathostoma spinigerum</name>
    <dbReference type="NCBI Taxonomy" id="75299"/>
    <lineage>
        <taxon>Eukaryota</taxon>
        <taxon>Metazoa</taxon>
        <taxon>Ecdysozoa</taxon>
        <taxon>Nematoda</taxon>
        <taxon>Chromadorea</taxon>
        <taxon>Rhabditida</taxon>
        <taxon>Spirurina</taxon>
        <taxon>Gnathostomatomorpha</taxon>
        <taxon>Gnathostomatoidea</taxon>
        <taxon>Gnathostomatidae</taxon>
        <taxon>Gnathostoma</taxon>
    </lineage>
</organism>
<dbReference type="GO" id="GO:0015031">
    <property type="term" value="P:protein transport"/>
    <property type="evidence" value="ECO:0007669"/>
    <property type="project" value="UniProtKB-KW"/>
</dbReference>
<evidence type="ECO:0000256" key="1">
    <source>
        <dbReference type="ARBA" id="ARBA00004409"/>
    </source>
</evidence>
<sequence>MAEVWEDLRKRARLLENHIDVKLVTLNKLACGTSGRCESTMDEKTDMRNKQDAFDSLSTDLEGMLAKLTQINDQMNDYVTKSLATSSSGGWSSNPTLQHMLRRHREILRDYLTEFGRSQENVKNQLQREKLLSGGSSSENYGVLNNRVKFGDMLLKEADHISSCDRLLDEQIRFSGQFFSLSVVITA</sequence>
<evidence type="ECO:0000256" key="9">
    <source>
        <dbReference type="ARBA" id="ARBA00023136"/>
    </source>
</evidence>
<evidence type="ECO:0000256" key="7">
    <source>
        <dbReference type="ARBA" id="ARBA00022989"/>
    </source>
</evidence>
<comment type="similarity">
    <text evidence="2">Belongs to the GOSR1 family.</text>
</comment>
<keyword evidence="7" id="KW-1133">Transmembrane helix</keyword>
<evidence type="ECO:0000256" key="3">
    <source>
        <dbReference type="ARBA" id="ARBA00015612"/>
    </source>
</evidence>
<protein>
    <recommendedName>
        <fullName evidence="3">Golgi SNAP receptor complex member 1</fullName>
    </recommendedName>
</protein>
<keyword evidence="9" id="KW-0472">Membrane</keyword>
<evidence type="ECO:0000313" key="10">
    <source>
        <dbReference type="EMBL" id="MFH4978091.1"/>
    </source>
</evidence>
<accession>A0ABD6EFX0</accession>
<evidence type="ECO:0000256" key="6">
    <source>
        <dbReference type="ARBA" id="ARBA00022927"/>
    </source>
</evidence>
<evidence type="ECO:0000256" key="4">
    <source>
        <dbReference type="ARBA" id="ARBA00022448"/>
    </source>
</evidence>
<keyword evidence="11" id="KW-1185">Reference proteome</keyword>
<evidence type="ECO:0000256" key="8">
    <source>
        <dbReference type="ARBA" id="ARBA00023034"/>
    </source>
</evidence>
<reference evidence="10 11" key="1">
    <citation type="submission" date="2024-08" db="EMBL/GenBank/DDBJ databases">
        <title>Gnathostoma spinigerum genome.</title>
        <authorList>
            <person name="Gonzalez-Bertolin B."/>
            <person name="Monzon S."/>
            <person name="Zaballos A."/>
            <person name="Jimenez P."/>
            <person name="Dekumyoy P."/>
            <person name="Varona S."/>
            <person name="Cuesta I."/>
            <person name="Sumanam S."/>
            <person name="Adisakwattana P."/>
            <person name="Gasser R.B."/>
            <person name="Hernandez-Gonzalez A."/>
            <person name="Young N.D."/>
            <person name="Perteguer M.J."/>
        </authorList>
    </citation>
    <scope>NUCLEOTIDE SEQUENCE [LARGE SCALE GENOMIC DNA]</scope>
    <source>
        <strain evidence="10">AL3</strain>
        <tissue evidence="10">Liver</tissue>
    </source>
</reference>
<dbReference type="AlphaFoldDB" id="A0ABD6EFX0"/>
<dbReference type="Proteomes" id="UP001608902">
    <property type="component" value="Unassembled WGS sequence"/>
</dbReference>
<evidence type="ECO:0000256" key="5">
    <source>
        <dbReference type="ARBA" id="ARBA00022692"/>
    </source>
</evidence>
<keyword evidence="6" id="KW-0653">Protein transport</keyword>
<dbReference type="PANTHER" id="PTHR21094:SF2">
    <property type="entry name" value="GOLGI SNAP RECEPTOR COMPLEX MEMBER 1"/>
    <property type="match status" value="1"/>
</dbReference>
<dbReference type="PANTHER" id="PTHR21094">
    <property type="entry name" value="GOS-28 SNARE- RELATED"/>
    <property type="match status" value="1"/>
</dbReference>
<dbReference type="InterPro" id="IPR023601">
    <property type="entry name" value="Golgi_SNAP_su1"/>
</dbReference>
<dbReference type="EMBL" id="JBGFUD010002853">
    <property type="protein sequence ID" value="MFH4978091.1"/>
    <property type="molecule type" value="Genomic_DNA"/>
</dbReference>
<gene>
    <name evidence="10" type="ORF">AB6A40_004800</name>
</gene>
<evidence type="ECO:0000313" key="11">
    <source>
        <dbReference type="Proteomes" id="UP001608902"/>
    </source>
</evidence>